<sequence length="105" mass="11963">MSTDEGIHVAEKLCATASPDHQVIPSFQRLAQTRKRSFFLGVTIKGRFYGKISGQEARTSSTLRNYADLKRRKVGFLSEKVRCVLLFDESDAPEQFAKRLSIFYD</sequence>
<organism evidence="1 2">
    <name type="scientific">Tripterygium wilfordii</name>
    <name type="common">Thunder God vine</name>
    <dbReference type="NCBI Taxonomy" id="458696"/>
    <lineage>
        <taxon>Eukaryota</taxon>
        <taxon>Viridiplantae</taxon>
        <taxon>Streptophyta</taxon>
        <taxon>Embryophyta</taxon>
        <taxon>Tracheophyta</taxon>
        <taxon>Spermatophyta</taxon>
        <taxon>Magnoliopsida</taxon>
        <taxon>eudicotyledons</taxon>
        <taxon>Gunneridae</taxon>
        <taxon>Pentapetalae</taxon>
        <taxon>rosids</taxon>
        <taxon>fabids</taxon>
        <taxon>Celastrales</taxon>
        <taxon>Celastraceae</taxon>
        <taxon>Tripterygium</taxon>
    </lineage>
</organism>
<evidence type="ECO:0000313" key="1">
    <source>
        <dbReference type="EMBL" id="KAF5749100.1"/>
    </source>
</evidence>
<dbReference type="AlphaFoldDB" id="A0A7J7DRV5"/>
<protein>
    <submittedName>
        <fullName evidence="1">Uncharacterized protein</fullName>
    </submittedName>
</protein>
<comment type="caution">
    <text evidence="1">The sequence shown here is derived from an EMBL/GenBank/DDBJ whole genome shotgun (WGS) entry which is preliminary data.</text>
</comment>
<evidence type="ECO:0000313" key="2">
    <source>
        <dbReference type="Proteomes" id="UP000593562"/>
    </source>
</evidence>
<accession>A0A7J7DRV5</accession>
<proteinExistence type="predicted"/>
<reference evidence="1 2" key="1">
    <citation type="journal article" date="2020" name="Nat. Commun.">
        <title>Genome of Tripterygium wilfordii and identification of cytochrome P450 involved in triptolide biosynthesis.</title>
        <authorList>
            <person name="Tu L."/>
            <person name="Su P."/>
            <person name="Zhang Z."/>
            <person name="Gao L."/>
            <person name="Wang J."/>
            <person name="Hu T."/>
            <person name="Zhou J."/>
            <person name="Zhang Y."/>
            <person name="Zhao Y."/>
            <person name="Liu Y."/>
            <person name="Song Y."/>
            <person name="Tong Y."/>
            <person name="Lu Y."/>
            <person name="Yang J."/>
            <person name="Xu C."/>
            <person name="Jia M."/>
            <person name="Peters R.J."/>
            <person name="Huang L."/>
            <person name="Gao W."/>
        </authorList>
    </citation>
    <scope>NUCLEOTIDE SEQUENCE [LARGE SCALE GENOMIC DNA]</scope>
    <source>
        <strain evidence="2">cv. XIE 37</strain>
        <tissue evidence="1">Leaf</tissue>
    </source>
</reference>
<dbReference type="EMBL" id="JAAARO010000004">
    <property type="protein sequence ID" value="KAF5749100.1"/>
    <property type="molecule type" value="Genomic_DNA"/>
</dbReference>
<dbReference type="Proteomes" id="UP000593562">
    <property type="component" value="Unassembled WGS sequence"/>
</dbReference>
<keyword evidence="2" id="KW-1185">Reference proteome</keyword>
<name>A0A7J7DRV5_TRIWF</name>
<gene>
    <name evidence="1" type="ORF">HS088_TW04G01062</name>
</gene>
<dbReference type="InParanoid" id="A0A7J7DRV5"/>